<dbReference type="InterPro" id="IPR003675">
    <property type="entry name" value="Rce1/LyrA-like_dom"/>
</dbReference>
<keyword evidence="7 13" id="KW-1133">Transmembrane helix</keyword>
<dbReference type="InterPro" id="IPR039731">
    <property type="entry name" value="Rce1"/>
</dbReference>
<evidence type="ECO:0000256" key="3">
    <source>
        <dbReference type="ARBA" id="ARBA00022670"/>
    </source>
</evidence>
<evidence type="ECO:0000256" key="12">
    <source>
        <dbReference type="ARBA" id="ARBA00049763"/>
    </source>
</evidence>
<dbReference type="STRING" id="6184.A0A430QED5"/>
<dbReference type="GO" id="GO:0005789">
    <property type="term" value="C:endoplasmic reticulum membrane"/>
    <property type="evidence" value="ECO:0007669"/>
    <property type="project" value="UniProtKB-SubCell"/>
</dbReference>
<feature type="transmembrane region" description="Helical" evidence="13">
    <location>
        <begin position="33"/>
        <end position="53"/>
    </location>
</feature>
<dbReference type="EC" id="3.4.26.1" evidence="11"/>
<organism evidence="15 16">
    <name type="scientific">Schistosoma bovis</name>
    <name type="common">Blood fluke</name>
    <dbReference type="NCBI Taxonomy" id="6184"/>
    <lineage>
        <taxon>Eukaryota</taxon>
        <taxon>Metazoa</taxon>
        <taxon>Spiralia</taxon>
        <taxon>Lophotrochozoa</taxon>
        <taxon>Platyhelminthes</taxon>
        <taxon>Trematoda</taxon>
        <taxon>Digenea</taxon>
        <taxon>Strigeidida</taxon>
        <taxon>Schistosomatoidea</taxon>
        <taxon>Schistosomatidae</taxon>
        <taxon>Schistosoma</taxon>
    </lineage>
</organism>
<dbReference type="GO" id="GO:0071586">
    <property type="term" value="P:CAAX-box protein processing"/>
    <property type="evidence" value="ECO:0007669"/>
    <property type="project" value="InterPro"/>
</dbReference>
<comment type="caution">
    <text evidence="15">The sequence shown here is derived from an EMBL/GenBank/DDBJ whole genome shotgun (WGS) entry which is preliminary data.</text>
</comment>
<keyword evidence="3" id="KW-0645">Protease</keyword>
<feature type="transmembrane region" description="Helical" evidence="13">
    <location>
        <begin position="258"/>
        <end position="276"/>
    </location>
</feature>
<evidence type="ECO:0000256" key="5">
    <source>
        <dbReference type="ARBA" id="ARBA00022801"/>
    </source>
</evidence>
<evidence type="ECO:0000256" key="2">
    <source>
        <dbReference type="ARBA" id="ARBA00006897"/>
    </source>
</evidence>
<keyword evidence="16" id="KW-1185">Reference proteome</keyword>
<sequence length="294" mass="34277">MIHILTYIRSYDRPPFQLSSYEFGKLFIRLDGLLEAVIISVILTLVMYFGVVLDDICSGDMLVVFGNDHYHCFCVLGFLYFFYILTRLNLRFRYFPVDLSVYFVYISNKTDRFTLDLLLIDVQYWKDRIFNWISLRNFVIAPLAEELIFRACVTFHLLPLFSSCVMLCFVSSLFFSLGKYCFETLFQVFYTTLFGTYSGFLMLRTATFSIHISSFFVYCIGNIASSIVTHSLCNFFGLPDLIGAIERAKYRWGVSGQIFAIGSHLLGLLLWAYLLYQITETKWSSSNNCHCDWY</sequence>
<dbReference type="Pfam" id="PF02517">
    <property type="entry name" value="Rce1-like"/>
    <property type="match status" value="1"/>
</dbReference>
<gene>
    <name evidence="15" type="ORF">DC041_0003257</name>
</gene>
<name>A0A430QED5_SCHBO</name>
<evidence type="ECO:0000256" key="6">
    <source>
        <dbReference type="ARBA" id="ARBA00022824"/>
    </source>
</evidence>
<feature type="transmembrane region" description="Helical" evidence="13">
    <location>
        <begin position="68"/>
        <end position="85"/>
    </location>
</feature>
<evidence type="ECO:0000256" key="11">
    <source>
        <dbReference type="ARBA" id="ARBA00049729"/>
    </source>
</evidence>
<comment type="subcellular location">
    <subcellularLocation>
        <location evidence="1">Endoplasmic reticulum membrane</location>
        <topology evidence="1">Multi-pass membrane protein</topology>
    </subcellularLocation>
</comment>
<comment type="similarity">
    <text evidence="2">Belongs to the peptidase U48 family.</text>
</comment>
<evidence type="ECO:0000256" key="1">
    <source>
        <dbReference type="ARBA" id="ARBA00004477"/>
    </source>
</evidence>
<evidence type="ECO:0000256" key="10">
    <source>
        <dbReference type="ARBA" id="ARBA00047280"/>
    </source>
</evidence>
<dbReference type="EMBL" id="QMKO01001897">
    <property type="protein sequence ID" value="RTG85846.1"/>
    <property type="molecule type" value="Genomic_DNA"/>
</dbReference>
<dbReference type="Proteomes" id="UP000290809">
    <property type="component" value="Unassembled WGS sequence"/>
</dbReference>
<evidence type="ECO:0000256" key="8">
    <source>
        <dbReference type="ARBA" id="ARBA00023136"/>
    </source>
</evidence>
<reference evidence="15 16" key="1">
    <citation type="journal article" date="2019" name="PLoS Pathog.">
        <title>Genome sequence of the bovine parasite Schistosoma bovis Tanzania.</title>
        <authorList>
            <person name="Oey H."/>
            <person name="Zakrzewski M."/>
            <person name="Gobert G."/>
            <person name="Gravermann K."/>
            <person name="Stoye J."/>
            <person name="Jones M."/>
            <person name="Mcmanus D."/>
            <person name="Krause L."/>
        </authorList>
    </citation>
    <scope>NUCLEOTIDE SEQUENCE [LARGE SCALE GENOMIC DNA]</scope>
    <source>
        <strain evidence="15 16">TAN1997</strain>
    </source>
</reference>
<feature type="transmembrane region" description="Helical" evidence="13">
    <location>
        <begin position="157"/>
        <end position="178"/>
    </location>
</feature>
<proteinExistence type="inferred from homology"/>
<feature type="domain" description="CAAX prenyl protease 2/Lysostaphin resistance protein A-like" evidence="14">
    <location>
        <begin position="132"/>
        <end position="236"/>
    </location>
</feature>
<protein>
    <recommendedName>
        <fullName evidence="12">CAAX prenyl protease 2</fullName>
        <ecNumber evidence="11">3.4.26.1</ecNumber>
    </recommendedName>
    <alternativeName>
        <fullName evidence="9">Farnesylated proteins-converting enzyme 2</fullName>
    </alternativeName>
</protein>
<evidence type="ECO:0000256" key="13">
    <source>
        <dbReference type="SAM" id="Phobius"/>
    </source>
</evidence>
<comment type="catalytic activity">
    <reaction evidence="10">
        <text>Hydrolyzes the peptide bond -P2-(S-farnesyl or geranylgeranyl)C-P1'-P2'-P3'-COOH where P1' and P2' are amino acids with aliphatic sidechains and P3' is any C-terminal residue.</text>
        <dbReference type="EC" id="3.4.26.1"/>
    </reaction>
</comment>
<evidence type="ECO:0000256" key="9">
    <source>
        <dbReference type="ARBA" id="ARBA00032607"/>
    </source>
</evidence>
<evidence type="ECO:0000256" key="7">
    <source>
        <dbReference type="ARBA" id="ARBA00022989"/>
    </source>
</evidence>
<dbReference type="PANTHER" id="PTHR13046">
    <property type="entry name" value="PROTEASE U48 CAAX PRENYL PROTEASE RCE1"/>
    <property type="match status" value="1"/>
</dbReference>
<feature type="transmembrane region" description="Helical" evidence="13">
    <location>
        <begin position="215"/>
        <end position="238"/>
    </location>
</feature>
<keyword evidence="5" id="KW-0378">Hydrolase</keyword>
<keyword evidence="6" id="KW-0256">Endoplasmic reticulum</keyword>
<keyword evidence="8 13" id="KW-0472">Membrane</keyword>
<dbReference type="PANTHER" id="PTHR13046:SF0">
    <property type="entry name" value="CAAX PRENYL PROTEASE 2"/>
    <property type="match status" value="1"/>
</dbReference>
<feature type="transmembrane region" description="Helical" evidence="13">
    <location>
        <begin position="184"/>
        <end position="203"/>
    </location>
</feature>
<evidence type="ECO:0000256" key="4">
    <source>
        <dbReference type="ARBA" id="ARBA00022692"/>
    </source>
</evidence>
<evidence type="ECO:0000313" key="15">
    <source>
        <dbReference type="EMBL" id="RTG85846.1"/>
    </source>
</evidence>
<evidence type="ECO:0000313" key="16">
    <source>
        <dbReference type="Proteomes" id="UP000290809"/>
    </source>
</evidence>
<accession>A0A430QED5</accession>
<dbReference type="AlphaFoldDB" id="A0A430QED5"/>
<dbReference type="GO" id="GO:0004222">
    <property type="term" value="F:metalloendopeptidase activity"/>
    <property type="evidence" value="ECO:0007669"/>
    <property type="project" value="InterPro"/>
</dbReference>
<keyword evidence="4 13" id="KW-0812">Transmembrane</keyword>
<evidence type="ECO:0000259" key="14">
    <source>
        <dbReference type="Pfam" id="PF02517"/>
    </source>
</evidence>